<dbReference type="EMBL" id="JABSTQ010007347">
    <property type="protein sequence ID" value="KAG0435861.1"/>
    <property type="molecule type" value="Genomic_DNA"/>
</dbReference>
<organism evidence="1 2">
    <name type="scientific">Ixodes persulcatus</name>
    <name type="common">Taiga tick</name>
    <dbReference type="NCBI Taxonomy" id="34615"/>
    <lineage>
        <taxon>Eukaryota</taxon>
        <taxon>Metazoa</taxon>
        <taxon>Ecdysozoa</taxon>
        <taxon>Arthropoda</taxon>
        <taxon>Chelicerata</taxon>
        <taxon>Arachnida</taxon>
        <taxon>Acari</taxon>
        <taxon>Parasitiformes</taxon>
        <taxon>Ixodida</taxon>
        <taxon>Ixodoidea</taxon>
        <taxon>Ixodidae</taxon>
        <taxon>Ixodinae</taxon>
        <taxon>Ixodes</taxon>
    </lineage>
</organism>
<gene>
    <name evidence="1" type="ORF">HPB47_018282</name>
</gene>
<sequence length="330" mass="36699">MEGAEYLELKAARARRGGPKEIASRREQEARRKDTNAARDVARTREEAECRLMELKIRLEETHLKLQEAQNAALASFGSAGEGTLQTLGKSPQSWLATFDEGRDDLDASTIYDSRKQWATALSLCLNGEALGVISKCFLLARQGISPRDAGVAGRPKNLFRAADVGRPEIRQASAGASPNRCPRHTGSNTAVARRRLVTRNDLMGKWSRVYLVDCTVSVRPEEKVQALTPFFTGETTVKCMKNPRHDVILGNIRGVRAPEIPDLFWSLPKFEAAEEPFPEKKEEFPSRQPQRQGAKCKKKNMSTPLLVPSLTAQLKSQKNWQNNRSTTGA</sequence>
<proteinExistence type="predicted"/>
<name>A0AC60QN49_IXOPE</name>
<comment type="caution">
    <text evidence="1">The sequence shown here is derived from an EMBL/GenBank/DDBJ whole genome shotgun (WGS) entry which is preliminary data.</text>
</comment>
<reference evidence="1 2" key="1">
    <citation type="journal article" date="2020" name="Cell">
        <title>Large-Scale Comparative Analyses of Tick Genomes Elucidate Their Genetic Diversity and Vector Capacities.</title>
        <authorList>
            <consortium name="Tick Genome and Microbiome Consortium (TIGMIC)"/>
            <person name="Jia N."/>
            <person name="Wang J."/>
            <person name="Shi W."/>
            <person name="Du L."/>
            <person name="Sun Y."/>
            <person name="Zhan W."/>
            <person name="Jiang J.F."/>
            <person name="Wang Q."/>
            <person name="Zhang B."/>
            <person name="Ji P."/>
            <person name="Bell-Sakyi L."/>
            <person name="Cui X.M."/>
            <person name="Yuan T.T."/>
            <person name="Jiang B.G."/>
            <person name="Yang W.F."/>
            <person name="Lam T.T."/>
            <person name="Chang Q.C."/>
            <person name="Ding S.J."/>
            <person name="Wang X.J."/>
            <person name="Zhu J.G."/>
            <person name="Ruan X.D."/>
            <person name="Zhao L."/>
            <person name="Wei J.T."/>
            <person name="Ye R.Z."/>
            <person name="Que T.C."/>
            <person name="Du C.H."/>
            <person name="Zhou Y.H."/>
            <person name="Cheng J.X."/>
            <person name="Dai P.F."/>
            <person name="Guo W.B."/>
            <person name="Han X.H."/>
            <person name="Huang E.J."/>
            <person name="Li L.F."/>
            <person name="Wei W."/>
            <person name="Gao Y.C."/>
            <person name="Liu J.Z."/>
            <person name="Shao H.Z."/>
            <person name="Wang X."/>
            <person name="Wang C.C."/>
            <person name="Yang T.C."/>
            <person name="Huo Q.B."/>
            <person name="Li W."/>
            <person name="Chen H.Y."/>
            <person name="Chen S.E."/>
            <person name="Zhou L.G."/>
            <person name="Ni X.B."/>
            <person name="Tian J.H."/>
            <person name="Sheng Y."/>
            <person name="Liu T."/>
            <person name="Pan Y.S."/>
            <person name="Xia L.Y."/>
            <person name="Li J."/>
            <person name="Zhao F."/>
            <person name="Cao W.C."/>
        </authorList>
    </citation>
    <scope>NUCLEOTIDE SEQUENCE [LARGE SCALE GENOMIC DNA]</scope>
    <source>
        <strain evidence="1">Iper-2018</strain>
    </source>
</reference>
<accession>A0AC60QN49</accession>
<protein>
    <submittedName>
        <fullName evidence="1">Uncharacterized protein</fullName>
    </submittedName>
</protein>
<keyword evidence="2" id="KW-1185">Reference proteome</keyword>
<evidence type="ECO:0000313" key="1">
    <source>
        <dbReference type="EMBL" id="KAG0435861.1"/>
    </source>
</evidence>
<evidence type="ECO:0000313" key="2">
    <source>
        <dbReference type="Proteomes" id="UP000805193"/>
    </source>
</evidence>
<dbReference type="Proteomes" id="UP000805193">
    <property type="component" value="Unassembled WGS sequence"/>
</dbReference>